<sequence length="154" mass="17354">MTERTHQESITVQASPEAVYDLVSDVTRTGEWSPVCTSCWWHEEGGARVGARFTGRNERNGRVWETVSEVVAAERGREFAWIVGNGYVRWGYTMRPVEAGTELTESWEFLLAGIEMFHQKFGEDAGAQIRERTEAAYEGIPATLAAIRRIAERA</sequence>
<evidence type="ECO:0008006" key="3">
    <source>
        <dbReference type="Google" id="ProtNLM"/>
    </source>
</evidence>
<evidence type="ECO:0000313" key="2">
    <source>
        <dbReference type="Proteomes" id="UP000547528"/>
    </source>
</evidence>
<protein>
    <recommendedName>
        <fullName evidence="3">SRPBCC family protein</fullName>
    </recommendedName>
</protein>
<comment type="caution">
    <text evidence="1">The sequence shown here is derived from an EMBL/GenBank/DDBJ whole genome shotgun (WGS) entry which is preliminary data.</text>
</comment>
<accession>A0A7W5Y1B3</accession>
<dbReference type="InterPro" id="IPR023393">
    <property type="entry name" value="START-like_dom_sf"/>
</dbReference>
<dbReference type="Pfam" id="PF10604">
    <property type="entry name" value="Polyketide_cyc2"/>
    <property type="match status" value="1"/>
</dbReference>
<dbReference type="RefSeq" id="WP_183358442.1">
    <property type="nucleotide sequence ID" value="NZ_BAABKR010000016.1"/>
</dbReference>
<gene>
    <name evidence="1" type="ORF">FHX47_001647</name>
</gene>
<proteinExistence type="predicted"/>
<dbReference type="Gene3D" id="3.30.530.20">
    <property type="match status" value="1"/>
</dbReference>
<dbReference type="CDD" id="cd07812">
    <property type="entry name" value="SRPBCC"/>
    <property type="match status" value="1"/>
</dbReference>
<organism evidence="1 2">
    <name type="scientific">Garicola koreensis</name>
    <dbReference type="NCBI Taxonomy" id="1262554"/>
    <lineage>
        <taxon>Bacteria</taxon>
        <taxon>Bacillati</taxon>
        <taxon>Actinomycetota</taxon>
        <taxon>Actinomycetes</taxon>
        <taxon>Micrococcales</taxon>
        <taxon>Micrococcaceae</taxon>
        <taxon>Garicola</taxon>
    </lineage>
</organism>
<evidence type="ECO:0000313" key="1">
    <source>
        <dbReference type="EMBL" id="MBB3668018.1"/>
    </source>
</evidence>
<dbReference type="SUPFAM" id="SSF55961">
    <property type="entry name" value="Bet v1-like"/>
    <property type="match status" value="1"/>
</dbReference>
<name>A0A7W5Y1B3_9MICC</name>
<dbReference type="EMBL" id="JACIBT010000006">
    <property type="protein sequence ID" value="MBB3668018.1"/>
    <property type="molecule type" value="Genomic_DNA"/>
</dbReference>
<dbReference type="Proteomes" id="UP000547528">
    <property type="component" value="Unassembled WGS sequence"/>
</dbReference>
<dbReference type="InterPro" id="IPR019587">
    <property type="entry name" value="Polyketide_cyclase/dehydratase"/>
</dbReference>
<dbReference type="AlphaFoldDB" id="A0A7W5Y1B3"/>
<reference evidence="1 2" key="1">
    <citation type="submission" date="2020-08" db="EMBL/GenBank/DDBJ databases">
        <title>Sequencing the genomes of 1000 actinobacteria strains.</title>
        <authorList>
            <person name="Klenk H.-P."/>
        </authorList>
    </citation>
    <scope>NUCLEOTIDE SEQUENCE [LARGE SCALE GENOMIC DNA]</scope>
    <source>
        <strain evidence="1 2">DSM 28238</strain>
    </source>
</reference>
<keyword evidence="2" id="KW-1185">Reference proteome</keyword>